<dbReference type="InterPro" id="IPR051869">
    <property type="entry name" value="STARD3"/>
</dbReference>
<keyword evidence="3 5" id="KW-0472">Membrane</keyword>
<dbReference type="SUPFAM" id="SSF55961">
    <property type="entry name" value="Bet v1-like"/>
    <property type="match status" value="2"/>
</dbReference>
<feature type="domain" description="MENTAL" evidence="7">
    <location>
        <begin position="40"/>
        <end position="217"/>
    </location>
</feature>
<dbReference type="OrthoDB" id="74575at2759"/>
<evidence type="ECO:0000259" key="7">
    <source>
        <dbReference type="PROSITE" id="PS51439"/>
    </source>
</evidence>
<dbReference type="InterPro" id="IPR023393">
    <property type="entry name" value="START-like_dom_sf"/>
</dbReference>
<feature type="transmembrane region" description="Helical" evidence="5">
    <location>
        <begin position="89"/>
        <end position="109"/>
    </location>
</feature>
<evidence type="ECO:0000256" key="2">
    <source>
        <dbReference type="ARBA" id="ARBA00022692"/>
    </source>
</evidence>
<evidence type="ECO:0000313" key="8">
    <source>
        <dbReference type="EMBL" id="CAG9799975.1"/>
    </source>
</evidence>
<feature type="compositionally biased region" description="Basic and acidic residues" evidence="4">
    <location>
        <begin position="385"/>
        <end position="396"/>
    </location>
</feature>
<dbReference type="GO" id="GO:0031902">
    <property type="term" value="C:late endosome membrane"/>
    <property type="evidence" value="ECO:0007669"/>
    <property type="project" value="TreeGrafter"/>
</dbReference>
<name>A0A9N9WLB1_9DIPT</name>
<feature type="region of interest" description="Disordered" evidence="4">
    <location>
        <begin position="366"/>
        <end position="401"/>
    </location>
</feature>
<reference evidence="8" key="2">
    <citation type="submission" date="2022-10" db="EMBL/GenBank/DDBJ databases">
        <authorList>
            <consortium name="ENA_rothamsted_submissions"/>
            <consortium name="culmorum"/>
            <person name="King R."/>
        </authorList>
    </citation>
    <scope>NUCLEOTIDE SEQUENCE</scope>
</reference>
<comment type="subcellular location">
    <subcellularLocation>
        <location evidence="1">Membrane</location>
        <topology evidence="1">Multi-pass membrane protein</topology>
    </subcellularLocation>
</comment>
<feature type="transmembrane region" description="Helical" evidence="5">
    <location>
        <begin position="116"/>
        <end position="139"/>
    </location>
</feature>
<keyword evidence="5" id="KW-1133">Transmembrane helix</keyword>
<evidence type="ECO:0000256" key="5">
    <source>
        <dbReference type="SAM" id="Phobius"/>
    </source>
</evidence>
<dbReference type="PRINTS" id="PR00978">
    <property type="entry name" value="STARPROTEIN"/>
</dbReference>
<protein>
    <submittedName>
        <fullName evidence="8">Uncharacterized protein</fullName>
    </submittedName>
</protein>
<dbReference type="Proteomes" id="UP001153620">
    <property type="component" value="Chromosome 1"/>
</dbReference>
<evidence type="ECO:0000259" key="6">
    <source>
        <dbReference type="PROSITE" id="PS50848"/>
    </source>
</evidence>
<dbReference type="Pfam" id="PF10457">
    <property type="entry name" value="MENTAL"/>
    <property type="match status" value="1"/>
</dbReference>
<keyword evidence="9" id="KW-1185">Reference proteome</keyword>
<organism evidence="8 9">
    <name type="scientific">Chironomus riparius</name>
    <dbReference type="NCBI Taxonomy" id="315576"/>
    <lineage>
        <taxon>Eukaryota</taxon>
        <taxon>Metazoa</taxon>
        <taxon>Ecdysozoa</taxon>
        <taxon>Arthropoda</taxon>
        <taxon>Hexapoda</taxon>
        <taxon>Insecta</taxon>
        <taxon>Pterygota</taxon>
        <taxon>Neoptera</taxon>
        <taxon>Endopterygota</taxon>
        <taxon>Diptera</taxon>
        <taxon>Nematocera</taxon>
        <taxon>Chironomoidea</taxon>
        <taxon>Chironomidae</taxon>
        <taxon>Chironominae</taxon>
        <taxon>Chironomus</taxon>
    </lineage>
</organism>
<accession>A0A9N9WLB1</accession>
<evidence type="ECO:0000256" key="3">
    <source>
        <dbReference type="ARBA" id="ARBA00023136"/>
    </source>
</evidence>
<evidence type="ECO:0000256" key="1">
    <source>
        <dbReference type="ARBA" id="ARBA00004141"/>
    </source>
</evidence>
<dbReference type="GO" id="GO:0008289">
    <property type="term" value="F:lipid binding"/>
    <property type="evidence" value="ECO:0007669"/>
    <property type="project" value="InterPro"/>
</dbReference>
<keyword evidence="2 5" id="KW-0812">Transmembrane</keyword>
<dbReference type="InterPro" id="IPR000799">
    <property type="entry name" value="StAR-like"/>
</dbReference>
<dbReference type="Gene3D" id="3.30.530.20">
    <property type="match status" value="2"/>
</dbReference>
<dbReference type="EMBL" id="OU895877">
    <property type="protein sequence ID" value="CAG9799975.1"/>
    <property type="molecule type" value="Genomic_DNA"/>
</dbReference>
<reference evidence="8" key="1">
    <citation type="submission" date="2022-01" db="EMBL/GenBank/DDBJ databases">
        <authorList>
            <person name="King R."/>
        </authorList>
    </citation>
    <scope>NUCLEOTIDE SEQUENCE</scope>
</reference>
<dbReference type="PROSITE" id="PS50848">
    <property type="entry name" value="START"/>
    <property type="match status" value="1"/>
</dbReference>
<dbReference type="InterPro" id="IPR002913">
    <property type="entry name" value="START_lipid-bd_dom"/>
</dbReference>
<dbReference type="PROSITE" id="PS51439">
    <property type="entry name" value="MENTAL"/>
    <property type="match status" value="1"/>
</dbReference>
<gene>
    <name evidence="8" type="ORF">CHIRRI_LOCUS2932</name>
</gene>
<evidence type="ECO:0000313" key="9">
    <source>
        <dbReference type="Proteomes" id="UP001153620"/>
    </source>
</evidence>
<dbReference type="PANTHER" id="PTHR46121">
    <property type="entry name" value="STEROIDOGENIC ACUTE REGULATORY PROTEIN-LIKE"/>
    <property type="match status" value="1"/>
</dbReference>
<evidence type="ECO:0000256" key="4">
    <source>
        <dbReference type="SAM" id="MobiDB-lite"/>
    </source>
</evidence>
<dbReference type="GO" id="GO:0099044">
    <property type="term" value="P:vesicle tethering to endoplasmic reticulum"/>
    <property type="evidence" value="ECO:0007669"/>
    <property type="project" value="TreeGrafter"/>
</dbReference>
<dbReference type="Pfam" id="PF01852">
    <property type="entry name" value="START"/>
    <property type="match status" value="2"/>
</dbReference>
<dbReference type="InterPro" id="IPR019498">
    <property type="entry name" value="MENTAL"/>
</dbReference>
<sequence length="563" mass="63769">MASHVGNINNYYSYGSTQAPINFYSEDFIAGFTGGGSNRMSVVRRFFCLFVTFDLVFVGLLWVICVVINGENIYKALDEQVLNYNIETSLFDVVGAAGIRFIMLIFFYGMIQINHWIIIALTTTLSCGFLIVKVFYFIWPSNQPVFQVLLIICSFVISWFECWFLDSRVIPQEEYSRTLSSMLQSSTPDSRTPLLPHFLNSLRVGSIVQGPESSRNFYSPAESDDEDEEFKHLGLETVQKAYELLESSNWKIEKVTGSNDSISTCSRSVGRVYKLSGKVNYPPKKLLQELFYNIESFPDWNPTLLESKIIRKIDSNTDIAYSVSASGGGGIVKSRDFVNLRCWKLIRNSQVVENYNINSSISKFSFKSHSSDGDNEISSDDEDNDNRNKSNNENRKKSFNVVNEKSLKKSASVDNVINGVNNEELNEPVHLSKSLGAKEIIVSEDDEPYSDAQTDIQNDSSDVVDNLENCIFVSAAMSIDYALYPPTNKYVRGDNLISCWAMRHVPNEPENCIFEWLMCIDLKGSLPKYVLNAAFTSLMTDYMVHLRSRIQQLNDENSNNQCA</sequence>
<feature type="transmembrane region" description="Helical" evidence="5">
    <location>
        <begin position="46"/>
        <end position="69"/>
    </location>
</feature>
<dbReference type="GO" id="GO:0005789">
    <property type="term" value="C:endoplasmic reticulum membrane"/>
    <property type="evidence" value="ECO:0007669"/>
    <property type="project" value="TreeGrafter"/>
</dbReference>
<dbReference type="GO" id="GO:0140284">
    <property type="term" value="C:endoplasmic reticulum-endosome membrane contact site"/>
    <property type="evidence" value="ECO:0007669"/>
    <property type="project" value="TreeGrafter"/>
</dbReference>
<proteinExistence type="predicted"/>
<feature type="compositionally biased region" description="Acidic residues" evidence="4">
    <location>
        <begin position="373"/>
        <end position="384"/>
    </location>
</feature>
<feature type="domain" description="START" evidence="6">
    <location>
        <begin position="246"/>
        <end position="555"/>
    </location>
</feature>
<dbReference type="GO" id="GO:0005765">
    <property type="term" value="C:lysosomal membrane"/>
    <property type="evidence" value="ECO:0007669"/>
    <property type="project" value="TreeGrafter"/>
</dbReference>
<dbReference type="PANTHER" id="PTHR46121:SF4">
    <property type="entry name" value="STEROIDOGENIC ACUTE REGULATORY PROTEIN-LIKE"/>
    <property type="match status" value="1"/>
</dbReference>
<feature type="transmembrane region" description="Helical" evidence="5">
    <location>
        <begin position="145"/>
        <end position="165"/>
    </location>
</feature>
<dbReference type="AlphaFoldDB" id="A0A9N9WLB1"/>